<dbReference type="EMBL" id="CM042053">
    <property type="protein sequence ID" value="KAI3716303.1"/>
    <property type="molecule type" value="Genomic_DNA"/>
</dbReference>
<accession>A0ACB9B2X8</accession>
<comment type="caution">
    <text evidence="1">The sequence shown here is derived from an EMBL/GenBank/DDBJ whole genome shotgun (WGS) entry which is preliminary data.</text>
</comment>
<sequence length="317" mass="36214">MGSVTSPRFPFIDFSNVDENMNAHDWDSTKSRVHQALKEFGCFEASFPIISPELRTSLFDSFQHLFDLPMETKLKNQSSKPLHGYVGGYSTLPRYESMGIDDVLILEKAESFAKTFWPEGNPEFSTAIHEYSSKLSKLDQMVRRMVLESLGLEKYMVEHMGQTYYQLRCMKYRKPDANESELGLNAHTDKTIITIIHQNQVDGFELQLKSGDWIKFQPSSPNSFIVMCGDFLYAWTNGRLHSPIHRVVTTSTEKDRYSLTVISNPKGGYVVKAPEEVVDEQHPLLFKPFDAVEFYKFFGTEEGHRAQAGALKTYCGV</sequence>
<gene>
    <name evidence="1" type="ORF">L6452_23541</name>
</gene>
<protein>
    <submittedName>
        <fullName evidence="1">Uncharacterized protein</fullName>
    </submittedName>
</protein>
<reference evidence="1 2" key="2">
    <citation type="journal article" date="2022" name="Mol. Ecol. Resour.">
        <title>The genomes of chicory, endive, great burdock and yacon provide insights into Asteraceae paleo-polyploidization history and plant inulin production.</title>
        <authorList>
            <person name="Fan W."/>
            <person name="Wang S."/>
            <person name="Wang H."/>
            <person name="Wang A."/>
            <person name="Jiang F."/>
            <person name="Liu H."/>
            <person name="Zhao H."/>
            <person name="Xu D."/>
            <person name="Zhang Y."/>
        </authorList>
    </citation>
    <scope>NUCLEOTIDE SEQUENCE [LARGE SCALE GENOMIC DNA]</scope>
    <source>
        <strain evidence="2">cv. Niubang</strain>
    </source>
</reference>
<proteinExistence type="predicted"/>
<keyword evidence="2" id="KW-1185">Reference proteome</keyword>
<dbReference type="Proteomes" id="UP001055879">
    <property type="component" value="Linkage Group LG07"/>
</dbReference>
<evidence type="ECO:0000313" key="2">
    <source>
        <dbReference type="Proteomes" id="UP001055879"/>
    </source>
</evidence>
<organism evidence="1 2">
    <name type="scientific">Arctium lappa</name>
    <name type="common">Greater burdock</name>
    <name type="synonym">Lappa major</name>
    <dbReference type="NCBI Taxonomy" id="4217"/>
    <lineage>
        <taxon>Eukaryota</taxon>
        <taxon>Viridiplantae</taxon>
        <taxon>Streptophyta</taxon>
        <taxon>Embryophyta</taxon>
        <taxon>Tracheophyta</taxon>
        <taxon>Spermatophyta</taxon>
        <taxon>Magnoliopsida</taxon>
        <taxon>eudicotyledons</taxon>
        <taxon>Gunneridae</taxon>
        <taxon>Pentapetalae</taxon>
        <taxon>asterids</taxon>
        <taxon>campanulids</taxon>
        <taxon>Asterales</taxon>
        <taxon>Asteraceae</taxon>
        <taxon>Carduoideae</taxon>
        <taxon>Cardueae</taxon>
        <taxon>Arctiinae</taxon>
        <taxon>Arctium</taxon>
    </lineage>
</organism>
<name>A0ACB9B2X8_ARCLA</name>
<reference evidence="2" key="1">
    <citation type="journal article" date="2022" name="Mol. Ecol. Resour.">
        <title>The genomes of chicory, endive, great burdock and yacon provide insights into Asteraceae palaeo-polyploidization history and plant inulin production.</title>
        <authorList>
            <person name="Fan W."/>
            <person name="Wang S."/>
            <person name="Wang H."/>
            <person name="Wang A."/>
            <person name="Jiang F."/>
            <person name="Liu H."/>
            <person name="Zhao H."/>
            <person name="Xu D."/>
            <person name="Zhang Y."/>
        </authorList>
    </citation>
    <scope>NUCLEOTIDE SEQUENCE [LARGE SCALE GENOMIC DNA]</scope>
    <source>
        <strain evidence="2">cv. Niubang</strain>
    </source>
</reference>
<evidence type="ECO:0000313" key="1">
    <source>
        <dbReference type="EMBL" id="KAI3716303.1"/>
    </source>
</evidence>